<evidence type="ECO:0000313" key="1">
    <source>
        <dbReference type="EMBL" id="MDY7225653.1"/>
    </source>
</evidence>
<accession>A0ABU5GWT1</accession>
<protein>
    <recommendedName>
        <fullName evidence="3">Lipoprotein</fullName>
    </recommendedName>
</protein>
<proteinExistence type="predicted"/>
<gene>
    <name evidence="1" type="ORF">SYV04_04630</name>
</gene>
<evidence type="ECO:0008006" key="3">
    <source>
        <dbReference type="Google" id="ProtNLM"/>
    </source>
</evidence>
<organism evidence="1 2">
    <name type="scientific">Hyalangium rubrum</name>
    <dbReference type="NCBI Taxonomy" id="3103134"/>
    <lineage>
        <taxon>Bacteria</taxon>
        <taxon>Pseudomonadati</taxon>
        <taxon>Myxococcota</taxon>
        <taxon>Myxococcia</taxon>
        <taxon>Myxococcales</taxon>
        <taxon>Cystobacterineae</taxon>
        <taxon>Archangiaceae</taxon>
        <taxon>Hyalangium</taxon>
    </lineage>
</organism>
<sequence length="520" mass="55499">MGGQPVGYARPVMSMSFLRPWSAPGRLVALLVPLCLLSLACPEDDPPPSPPVEDPNAVTGHRTLHRRLESGDVRTTDATGVLSTLTVLVPTGDTFETRQVISMDADTFKFENVPQGTYYLRRGTGSYVITEQRELDLDESVLGREGVVTVAADIPVTLSVDGLAPMDAGQDLEVVAPNAGAAGTLDLGSAASAGATAITGQRVEYRSAFGRQEVIDGTQGDRLYLLQHLRRTEGAFNYQSVVRALILNEVTFRADGQAATVSGTFSAVAPQPITLDWRRSSFEAHRAAAHPLAVPLTASSVRQSLILAPAVGGTAEGAVGYAGELLSGNITAGNEDVSIPMEYGNPYPATWGVVASVVHRYQVPLRLPGTTGTVGVSLKDQAELGTFLSRPVQARLSPPNSLQVNGRNAQEEQDLASLTPLFTWEPPMLGTADAYELRIFRLYTEPTAPTVTFAETVATFLTAQRRVRVPPGVLRTGESYVVRIGAMHTPGVDLTRTPYRLNTLVDYALAESVTSVLHAP</sequence>
<name>A0ABU5GWT1_9BACT</name>
<dbReference type="Proteomes" id="UP001291309">
    <property type="component" value="Unassembled WGS sequence"/>
</dbReference>
<reference evidence="1 2" key="1">
    <citation type="submission" date="2023-12" db="EMBL/GenBank/DDBJ databases">
        <title>the genome sequence of Hyalangium sp. s54d21.</title>
        <authorList>
            <person name="Zhang X."/>
        </authorList>
    </citation>
    <scope>NUCLEOTIDE SEQUENCE [LARGE SCALE GENOMIC DNA]</scope>
    <source>
        <strain evidence="2">s54d21</strain>
    </source>
</reference>
<keyword evidence="2" id="KW-1185">Reference proteome</keyword>
<dbReference type="EMBL" id="JAXIVS010000001">
    <property type="protein sequence ID" value="MDY7225653.1"/>
    <property type="molecule type" value="Genomic_DNA"/>
</dbReference>
<dbReference type="RefSeq" id="WP_321544358.1">
    <property type="nucleotide sequence ID" value="NZ_JAXIVS010000001.1"/>
</dbReference>
<comment type="caution">
    <text evidence="1">The sequence shown here is derived from an EMBL/GenBank/DDBJ whole genome shotgun (WGS) entry which is preliminary data.</text>
</comment>
<evidence type="ECO:0000313" key="2">
    <source>
        <dbReference type="Proteomes" id="UP001291309"/>
    </source>
</evidence>